<evidence type="ECO:0000313" key="3">
    <source>
        <dbReference type="Proteomes" id="UP001500742"/>
    </source>
</evidence>
<proteinExistence type="predicted"/>
<dbReference type="Proteomes" id="UP001500742">
    <property type="component" value="Unassembled WGS sequence"/>
</dbReference>
<feature type="domain" description="Shedu protein SduA C-terminal" evidence="1">
    <location>
        <begin position="50"/>
        <end position="235"/>
    </location>
</feature>
<organism evidence="2 3">
    <name type="scientific">Mucilaginibacter dorajii</name>
    <dbReference type="NCBI Taxonomy" id="692994"/>
    <lineage>
        <taxon>Bacteria</taxon>
        <taxon>Pseudomonadati</taxon>
        <taxon>Bacteroidota</taxon>
        <taxon>Sphingobacteriia</taxon>
        <taxon>Sphingobacteriales</taxon>
        <taxon>Sphingobacteriaceae</taxon>
        <taxon>Mucilaginibacter</taxon>
    </lineage>
</organism>
<accession>A0ABP7Q197</accession>
<sequence length="246" mass="28235">MISNEIEQILDEIFNPEILDTAYSKQFDYVSPNLQELQEVAGLIANDGLEEDFQKFFNKHPNFLFRAIPSSGGRNIGYLVKPPICTFFTADYAILTIGQGGCGITLIELERPSDKLFTSKLTPAKKLQGAIGQIDDWNEWLQHNQKTFINTSLELVRRAKKHPEIDESGSFKMDSNSKIDKGWNAFGGFENCYISNLIIIGRWANLSEKERKRLLYYNSKAKSNNYQIRTYDQLIRQGWDGPGMFW</sequence>
<reference evidence="3" key="1">
    <citation type="journal article" date="2019" name="Int. J. Syst. Evol. Microbiol.">
        <title>The Global Catalogue of Microorganisms (GCM) 10K type strain sequencing project: providing services to taxonomists for standard genome sequencing and annotation.</title>
        <authorList>
            <consortium name="The Broad Institute Genomics Platform"/>
            <consortium name="The Broad Institute Genome Sequencing Center for Infectious Disease"/>
            <person name="Wu L."/>
            <person name="Ma J."/>
        </authorList>
    </citation>
    <scope>NUCLEOTIDE SEQUENCE [LARGE SCALE GENOMIC DNA]</scope>
    <source>
        <strain evidence="3">JCM 16601</strain>
    </source>
</reference>
<dbReference type="RefSeq" id="WP_259087743.1">
    <property type="nucleotide sequence ID" value="NZ_BAAAZC010000019.1"/>
</dbReference>
<comment type="caution">
    <text evidence="2">The sequence shown here is derived from an EMBL/GenBank/DDBJ whole genome shotgun (WGS) entry which is preliminary data.</text>
</comment>
<evidence type="ECO:0000313" key="2">
    <source>
        <dbReference type="EMBL" id="GAA3974719.1"/>
    </source>
</evidence>
<keyword evidence="3" id="KW-1185">Reference proteome</keyword>
<name>A0ABP7Q197_9SPHI</name>
<gene>
    <name evidence="2" type="ORF">GCM10022210_26360</name>
</gene>
<dbReference type="EMBL" id="BAAAZC010000019">
    <property type="protein sequence ID" value="GAA3974719.1"/>
    <property type="molecule type" value="Genomic_DNA"/>
</dbReference>
<protein>
    <recommendedName>
        <fullName evidence="1">Shedu protein SduA C-terminal domain-containing protein</fullName>
    </recommendedName>
</protein>
<dbReference type="Pfam" id="PF14082">
    <property type="entry name" value="SduA_C"/>
    <property type="match status" value="1"/>
</dbReference>
<dbReference type="InterPro" id="IPR025359">
    <property type="entry name" value="SduA_C"/>
</dbReference>
<evidence type="ECO:0000259" key="1">
    <source>
        <dbReference type="Pfam" id="PF14082"/>
    </source>
</evidence>